<dbReference type="Proteomes" id="UP000288227">
    <property type="component" value="Unassembled WGS sequence"/>
</dbReference>
<accession>A0A401U9D6</accession>
<comment type="caution">
    <text evidence="2">The sequence shown here is derived from an EMBL/GenBank/DDBJ whole genome shotgun (WGS) entry which is preliminary data.</text>
</comment>
<feature type="transmembrane region" description="Helical" evidence="1">
    <location>
        <begin position="20"/>
        <end position="41"/>
    </location>
</feature>
<name>A0A401U9D6_9BACT</name>
<organism evidence="2 3">
    <name type="scientific">Chryseotalea sanaruensis</name>
    <dbReference type="NCBI Taxonomy" id="2482724"/>
    <lineage>
        <taxon>Bacteria</taxon>
        <taxon>Pseudomonadati</taxon>
        <taxon>Bacteroidota</taxon>
        <taxon>Cytophagia</taxon>
        <taxon>Cytophagales</taxon>
        <taxon>Chryseotaleaceae</taxon>
        <taxon>Chryseotalea</taxon>
    </lineage>
</organism>
<keyword evidence="3" id="KW-1185">Reference proteome</keyword>
<protein>
    <submittedName>
        <fullName evidence="2">Uncharacterized protein</fullName>
    </submittedName>
</protein>
<dbReference type="AlphaFoldDB" id="A0A401U9D6"/>
<keyword evidence="1" id="KW-0812">Transmembrane</keyword>
<reference evidence="2 3" key="1">
    <citation type="submission" date="2018-11" db="EMBL/GenBank/DDBJ databases">
        <title>Chryseotalea sanarue gen. nov., sp., nov., a member of the family Cytophagaceae, isolated from a brackish lake in Hamamatsu Japan.</title>
        <authorList>
            <person name="Maejima Y."/>
            <person name="Iino T."/>
            <person name="Muraguchi Y."/>
            <person name="Fukuda K."/>
            <person name="Ohkuma M."/>
            <person name="Moriuchi R."/>
            <person name="Dohra H."/>
            <person name="Kimbara K."/>
            <person name="Shintani M."/>
        </authorList>
    </citation>
    <scope>NUCLEOTIDE SEQUENCE [LARGE SCALE GENOMIC DNA]</scope>
    <source>
        <strain evidence="2 3">Ys</strain>
    </source>
</reference>
<gene>
    <name evidence="2" type="ORF">SanaruYs_17260</name>
</gene>
<keyword evidence="1" id="KW-1133">Transmembrane helix</keyword>
<evidence type="ECO:0000256" key="1">
    <source>
        <dbReference type="SAM" id="Phobius"/>
    </source>
</evidence>
<evidence type="ECO:0000313" key="2">
    <source>
        <dbReference type="EMBL" id="GCC51501.1"/>
    </source>
</evidence>
<keyword evidence="1" id="KW-0472">Membrane</keyword>
<proteinExistence type="predicted"/>
<sequence>MYTFLIKSPSNATSFDMGFVAGTFFGQATKIIGVIGLIVYAKKKYSPKQLS</sequence>
<evidence type="ECO:0000313" key="3">
    <source>
        <dbReference type="Proteomes" id="UP000288227"/>
    </source>
</evidence>
<dbReference type="EMBL" id="BHXQ01000003">
    <property type="protein sequence ID" value="GCC51501.1"/>
    <property type="molecule type" value="Genomic_DNA"/>
</dbReference>